<dbReference type="EMBL" id="BK015845">
    <property type="protein sequence ID" value="DAE27712.1"/>
    <property type="molecule type" value="Genomic_DNA"/>
</dbReference>
<protein>
    <submittedName>
        <fullName evidence="1">Tail assembly chaperone protein</fullName>
    </submittedName>
</protein>
<accession>A0A8S5R8J8</accession>
<name>A0A8S5R8J8_9VIRU</name>
<sequence>MKIKLSGKEYTVKFGYAPVVKNKIIPRLVGMEQQGEGLEVIDNMLEFLPEFLLVGLQKFHADEFGFDFDNKEAKEKQLEKVYDLLDDYLDPENEEGGDLQSLYNDLSAEMEKNSFLSKMLAKEVQTAKKKPIKK</sequence>
<proteinExistence type="predicted"/>
<evidence type="ECO:0000313" key="1">
    <source>
        <dbReference type="EMBL" id="DAE27712.1"/>
    </source>
</evidence>
<reference evidence="1" key="1">
    <citation type="journal article" date="2021" name="Proc. Natl. Acad. Sci. U.S.A.">
        <title>A Catalog of Tens of Thousands of Viruses from Human Metagenomes Reveals Hidden Associations with Chronic Diseases.</title>
        <authorList>
            <person name="Tisza M.J."/>
            <person name="Buck C.B."/>
        </authorList>
    </citation>
    <scope>NUCLEOTIDE SEQUENCE</scope>
    <source>
        <strain evidence="1">CtpeS3</strain>
    </source>
</reference>
<organism evidence="1">
    <name type="scientific">virus sp. ctpeS3</name>
    <dbReference type="NCBI Taxonomy" id="2826815"/>
    <lineage>
        <taxon>Viruses</taxon>
    </lineage>
</organism>